<dbReference type="EMBL" id="JAANYQ010000003">
    <property type="protein sequence ID" value="KAF4125471.1"/>
    <property type="molecule type" value="Genomic_DNA"/>
</dbReference>
<reference evidence="3" key="1">
    <citation type="submission" date="2020-03" db="EMBL/GenBank/DDBJ databases">
        <title>Site-based positive gene gene selection in Geosmithia morbida across the United States reveals a broad range of putative effectors and factors for local host and environmental adapation.</title>
        <authorList>
            <person name="Onufrak A."/>
            <person name="Murdoch R.W."/>
            <person name="Gazis R."/>
            <person name="Huff M."/>
            <person name="Staton M."/>
            <person name="Klingeman W."/>
            <person name="Hadziabdic D."/>
        </authorList>
    </citation>
    <scope>NUCLEOTIDE SEQUENCE</scope>
    <source>
        <strain evidence="3">1262</strain>
    </source>
</reference>
<evidence type="ECO:0000313" key="3">
    <source>
        <dbReference type="EMBL" id="KAF4125471.1"/>
    </source>
</evidence>
<keyword evidence="2" id="KW-0732">Signal</keyword>
<keyword evidence="1" id="KW-1133">Transmembrane helix</keyword>
<name>A0A9P4Z130_9HYPO</name>
<proteinExistence type="predicted"/>
<keyword evidence="4" id="KW-1185">Reference proteome</keyword>
<evidence type="ECO:0000256" key="1">
    <source>
        <dbReference type="SAM" id="Phobius"/>
    </source>
</evidence>
<dbReference type="Proteomes" id="UP000749293">
    <property type="component" value="Unassembled WGS sequence"/>
</dbReference>
<comment type="caution">
    <text evidence="3">The sequence shown here is derived from an EMBL/GenBank/DDBJ whole genome shotgun (WGS) entry which is preliminary data.</text>
</comment>
<keyword evidence="1" id="KW-0472">Membrane</keyword>
<accession>A0A9P4Z130</accession>
<protein>
    <submittedName>
        <fullName evidence="3">Uncharacterized protein</fullName>
    </submittedName>
</protein>
<organism evidence="3 4">
    <name type="scientific">Geosmithia morbida</name>
    <dbReference type="NCBI Taxonomy" id="1094350"/>
    <lineage>
        <taxon>Eukaryota</taxon>
        <taxon>Fungi</taxon>
        <taxon>Dikarya</taxon>
        <taxon>Ascomycota</taxon>
        <taxon>Pezizomycotina</taxon>
        <taxon>Sordariomycetes</taxon>
        <taxon>Hypocreomycetidae</taxon>
        <taxon>Hypocreales</taxon>
        <taxon>Bionectriaceae</taxon>
        <taxon>Geosmithia</taxon>
    </lineage>
</organism>
<sequence>MRSSVVVVLGAAVAASWASEVLVKTIVTADDILARSFDSLLTSRYTLEDRAGSTGTGSTDINMTEWSANTKAACQSTLGSLPRVASPSGMAICLNLLSLDTRNGIFEADVGLYRASAARDAWVGVLAQDTDVNVNFANAQVTSVSEDQVSGMGLVGGKSLNARQADDEPALLQSYMLIGQINEDQMKDNMTMSDFERLVMPNFSLTAPTTAGNLTSQLSPNEAAFLTGVFSDMSPTSALALAQAEVDKQTQRLEDGEVAFVLPGTQLLIFPIGLIITLSWAVIGFAAYGFGTVERWRYREMYRERAGIVGGRIMSKRMGI</sequence>
<feature type="signal peptide" evidence="2">
    <location>
        <begin position="1"/>
        <end position="18"/>
    </location>
</feature>
<dbReference type="GeneID" id="55970539"/>
<keyword evidence="1" id="KW-0812">Transmembrane</keyword>
<evidence type="ECO:0000256" key="2">
    <source>
        <dbReference type="SAM" id="SignalP"/>
    </source>
</evidence>
<dbReference type="RefSeq" id="XP_035324123.1">
    <property type="nucleotide sequence ID" value="XM_035466286.1"/>
</dbReference>
<dbReference type="AlphaFoldDB" id="A0A9P4Z130"/>
<feature type="transmembrane region" description="Helical" evidence="1">
    <location>
        <begin position="268"/>
        <end position="291"/>
    </location>
</feature>
<gene>
    <name evidence="3" type="ORF">GMORB2_4311</name>
</gene>
<dbReference type="OrthoDB" id="2596908at2759"/>
<evidence type="ECO:0000313" key="4">
    <source>
        <dbReference type="Proteomes" id="UP000749293"/>
    </source>
</evidence>
<feature type="chain" id="PRO_5040438258" evidence="2">
    <location>
        <begin position="19"/>
        <end position="320"/>
    </location>
</feature>